<evidence type="ECO:0000313" key="1">
    <source>
        <dbReference type="EMBL" id="CAD8165698.1"/>
    </source>
</evidence>
<evidence type="ECO:0000313" key="2">
    <source>
        <dbReference type="Proteomes" id="UP000689195"/>
    </source>
</evidence>
<protein>
    <submittedName>
        <fullName evidence="1">Uncharacterized protein</fullName>
    </submittedName>
</protein>
<proteinExistence type="predicted"/>
<comment type="caution">
    <text evidence="1">The sequence shown here is derived from an EMBL/GenBank/DDBJ whole genome shotgun (WGS) entry which is preliminary data.</text>
</comment>
<dbReference type="Proteomes" id="UP000689195">
    <property type="component" value="Unassembled WGS sequence"/>
</dbReference>
<dbReference type="AlphaFoldDB" id="A0A8S1UKN1"/>
<organism evidence="1 2">
    <name type="scientific">Paramecium pentaurelia</name>
    <dbReference type="NCBI Taxonomy" id="43138"/>
    <lineage>
        <taxon>Eukaryota</taxon>
        <taxon>Sar</taxon>
        <taxon>Alveolata</taxon>
        <taxon>Ciliophora</taxon>
        <taxon>Intramacronucleata</taxon>
        <taxon>Oligohymenophorea</taxon>
        <taxon>Peniculida</taxon>
        <taxon>Parameciidae</taxon>
        <taxon>Paramecium</taxon>
    </lineage>
</organism>
<keyword evidence="2" id="KW-1185">Reference proteome</keyword>
<reference evidence="1" key="1">
    <citation type="submission" date="2021-01" db="EMBL/GenBank/DDBJ databases">
        <authorList>
            <consortium name="Genoscope - CEA"/>
            <person name="William W."/>
        </authorList>
    </citation>
    <scope>NUCLEOTIDE SEQUENCE</scope>
</reference>
<accession>A0A8S1UKN1</accession>
<sequence>MTKQILKIIITRNYEKIKTYRRFPWKDHEFNKCENRAQEIYQKYHSQQFKNEKKLLKKELIKLEHIEISESIS</sequence>
<dbReference type="EMBL" id="CAJJDO010000043">
    <property type="protein sequence ID" value="CAD8165698.1"/>
    <property type="molecule type" value="Genomic_DNA"/>
</dbReference>
<gene>
    <name evidence="1" type="ORF">PPENT_87.1.T0430081</name>
</gene>
<name>A0A8S1UKN1_9CILI</name>